<dbReference type="InParanoid" id="G0PG21"/>
<reference evidence="3" key="1">
    <citation type="submission" date="2011-07" db="EMBL/GenBank/DDBJ databases">
        <authorList>
            <consortium name="Caenorhabditis brenneri Sequencing and Analysis Consortium"/>
            <person name="Wilson R.K."/>
        </authorList>
    </citation>
    <scope>NUCLEOTIDE SEQUENCE [LARGE SCALE GENOMIC DNA]</scope>
    <source>
        <strain evidence="3">PB2801</strain>
    </source>
</reference>
<name>G0PG21_CAEBE</name>
<feature type="compositionally biased region" description="Acidic residues" evidence="1">
    <location>
        <begin position="974"/>
        <end position="1009"/>
    </location>
</feature>
<dbReference type="OrthoDB" id="5876156at2759"/>
<dbReference type="GO" id="GO:0006914">
    <property type="term" value="P:autophagy"/>
    <property type="evidence" value="ECO:0007669"/>
    <property type="project" value="InterPro"/>
</dbReference>
<dbReference type="FunCoup" id="G0PG21">
    <property type="interactions" value="414"/>
</dbReference>
<feature type="compositionally biased region" description="Basic and acidic residues" evidence="1">
    <location>
        <begin position="1323"/>
        <end position="1333"/>
    </location>
</feature>
<dbReference type="STRING" id="135651.G0PG21"/>
<evidence type="ECO:0000313" key="2">
    <source>
        <dbReference type="EMBL" id="EGT54682.1"/>
    </source>
</evidence>
<feature type="compositionally biased region" description="Basic and acidic residues" evidence="1">
    <location>
        <begin position="1175"/>
        <end position="1186"/>
    </location>
</feature>
<keyword evidence="3" id="KW-1185">Reference proteome</keyword>
<dbReference type="HOGENOM" id="CLU_244734_0_0_1"/>
<feature type="region of interest" description="Disordered" evidence="1">
    <location>
        <begin position="1351"/>
        <end position="1442"/>
    </location>
</feature>
<evidence type="ECO:0000256" key="1">
    <source>
        <dbReference type="SAM" id="MobiDB-lite"/>
    </source>
</evidence>
<feature type="compositionally biased region" description="Acidic residues" evidence="1">
    <location>
        <begin position="1130"/>
        <end position="1160"/>
    </location>
</feature>
<dbReference type="eggNOG" id="ENOG502QPW5">
    <property type="taxonomic scope" value="Eukaryota"/>
</dbReference>
<feature type="compositionally biased region" description="Acidic residues" evidence="1">
    <location>
        <begin position="1289"/>
        <end position="1314"/>
    </location>
</feature>
<protein>
    <submittedName>
        <fullName evidence="2">Uncharacterized protein</fullName>
    </submittedName>
</protein>
<dbReference type="EMBL" id="GL380394">
    <property type="protein sequence ID" value="EGT54682.1"/>
    <property type="molecule type" value="Genomic_DNA"/>
</dbReference>
<accession>G0PG21</accession>
<feature type="compositionally biased region" description="Acidic residues" evidence="1">
    <location>
        <begin position="1035"/>
        <end position="1065"/>
    </location>
</feature>
<feature type="compositionally biased region" description="Acidic residues" evidence="1">
    <location>
        <begin position="1415"/>
        <end position="1427"/>
    </location>
</feature>
<feature type="region of interest" description="Disordered" evidence="1">
    <location>
        <begin position="964"/>
        <end position="1073"/>
    </location>
</feature>
<evidence type="ECO:0000313" key="3">
    <source>
        <dbReference type="Proteomes" id="UP000008068"/>
    </source>
</evidence>
<dbReference type="PANTHER" id="PTHR21504:SF4">
    <property type="entry name" value="IG-LIKE DOMAIN-CONTAINING PROTEIN"/>
    <property type="match status" value="1"/>
</dbReference>
<gene>
    <name evidence="2" type="ORF">CAEBREN_12536</name>
</gene>
<dbReference type="Proteomes" id="UP000008068">
    <property type="component" value="Unassembled WGS sequence"/>
</dbReference>
<organism evidence="3">
    <name type="scientific">Caenorhabditis brenneri</name>
    <name type="common">Nematode worm</name>
    <dbReference type="NCBI Taxonomy" id="135651"/>
    <lineage>
        <taxon>Eukaryota</taxon>
        <taxon>Metazoa</taxon>
        <taxon>Ecdysozoa</taxon>
        <taxon>Nematoda</taxon>
        <taxon>Chromadorea</taxon>
        <taxon>Rhabditida</taxon>
        <taxon>Rhabditina</taxon>
        <taxon>Rhabditomorpha</taxon>
        <taxon>Rhabditoidea</taxon>
        <taxon>Rhabditidae</taxon>
        <taxon>Peloderinae</taxon>
        <taxon>Caenorhabditis</taxon>
    </lineage>
</organism>
<feature type="region of interest" description="Disordered" evidence="1">
    <location>
        <begin position="1534"/>
        <end position="1590"/>
    </location>
</feature>
<dbReference type="OMA" id="YALDWDL"/>
<feature type="compositionally biased region" description="Acidic residues" evidence="1">
    <location>
        <begin position="1391"/>
        <end position="1401"/>
    </location>
</feature>
<dbReference type="InterPro" id="IPR039908">
    <property type="entry name" value="Sepa-1"/>
</dbReference>
<feature type="region of interest" description="Disordered" evidence="1">
    <location>
        <begin position="1285"/>
        <end position="1333"/>
    </location>
</feature>
<sequence length="1590" mass="180709">MIFCRNLKTDKVYKYVMSDEHAPYRRVQCLCCEFNLETRVDQVWSASIKATMTPGRRVDEENGNCLWFQPVYSKWCENTQKITVFAGIYPQLDILYPWNFDLHRQNFVKSECRENCCKERFLSALAPRTFDFGNQGQCFARSHRDQAGRPLICLAITWYNKEHGQMEIFMDQDGDIGRYEWNSRLKCFFLQKTLEVRCLNHPYNKQGDKKGLWYDDDLRYMFHTKCPALKEDVYFCWHLSDGKTRKYIFDPVTLQFVLVKCPCCSPTGGYSANNTMVPTLGVYMCPATQGKVMILKDKDSMLLKVMVTVYGTSVTMPTSPIRMDSHLAPNEIISRRLAENIHITQMTQLFTAEGLEGWVLRTQRTSSDGCTQIGTMALMDGSVKPITLDCNRYNFAIYHADCVNLTKTKPQGHMKWKRYALDWDLLPEKSLQCIHSIVPIMFCYNTFSGMRGYYILDMRSGHIMEHPGCQECLRDPTKIAPIAPSTVIFWTSSPLSATDVYVATNSDGYLVKVSKNPVTEEFSGMIPLRIVTPDEVNQFTGYQQQDQLNQWKLSAMENTLRQNLEVIQSLEVKLSEMTLEAERERIRADVAENHIVNRDNNPLMDMDLSPMYRNYCPHTGHFYITSLNNRNQSIGHFVFNPTTGHFHQQDYCEACGDYTQGIKVQNFVTLMPAESPLTKFPFLVMTDDNGRLVKIGFCNEARGFVSQPASVIQPAVQDIRMIPNSMRSIPTCIEAPVDQGGPYDCYLVPQYRVYCLHCKEFLLYGFHKELQANGYFMYNSQTGHLEEHPGCDSCEAINPRYDIDTMRSVMPVVSPYSKWPLMLTTNIYGELFPIAFKTENHRFNSMPRLKIVMMNERSPRVYPQELKYMMPVTQESAKVPPVIDEPVLDVNPPAPVPNVVPEVVPEETIPKLVKEFEKFEGSLVYNILPAADVPKLVKEFELLPANSYVGSKSPVPVRDLILQAQPVENKPEEQLEDTEDEDYSDEEDEEYSDEEDEEYSDEEEEDEEPKAEQTKAADVEPIVGPVDSLAKPEESDNSDEDYSDEDEEEEEYTDEEEEEEEEEVEEAKPHSTFTFQMLQQTTQHLASTARAFTNFISAGLPSTSTEALEDDEEDCSDEEEWCCSDEECSCSDEECSDEECSDEEESDGECSDEDCSDEECECHWTDDDGEDAGEDSGKSAEEKAAEEMAAEAKAAEERRKKAEEELRKVERVCNFEPTATTSTELNLHPDFSINQRKFEQARAELRRQEELEKSAQEQVFYLPAEVLEDPNYARVVEGDWRVPYYKDVSDEEVSDEEEMSDEEEVDDEDEEEEATQPSTSSVDFEKMAKERGQTLEEFSDHLVSRFYSEVVASNDVSQPPPLRKLPEAPSDESEDSDLSRVESIGIRDISDTESEETDDSSDISRIESIGIQDISDTETALEPELDISELKIDEESDDSSDISHVESIGIQDISDTETALEPELDVTQDSVSTEPEQELDLTDLVAPLNETSSDSESELSICESTATALEPESEEIDEDNLSILSTTSTAKEFSIAHDSGSSAGSDISYLDDLSGMDGDEESFAEQEPSGAHPDDVPAQVDPINQQCVIA</sequence>
<proteinExistence type="predicted"/>
<feature type="region of interest" description="Disordered" evidence="1">
    <location>
        <begin position="1130"/>
        <end position="1201"/>
    </location>
</feature>
<dbReference type="PANTHER" id="PTHR21504">
    <property type="entry name" value="IG-LIKE DOMAIN-CONTAINING PROTEIN-RELATED-RELATED"/>
    <property type="match status" value="1"/>
</dbReference>